<sequence length="175" mass="17548">MTAIRVPSFLLPAGALVALLPVLAACGSGAEGGNGTAITVSGGGARADTSAKGGGVAIAVPGFKANVDLPGLKVKAKDLDLAGMKPYPGTEVERIDISKAPAESGEKRAIIAFTAPADAARVRGWFVEQGKVAGFALAGEAMTLAGTGPEGEQVEMRFADAGPGRSRGEISFVKR</sequence>
<gene>
    <name evidence="2" type="ORF">GVO57_03595</name>
</gene>
<evidence type="ECO:0000256" key="1">
    <source>
        <dbReference type="SAM" id="SignalP"/>
    </source>
</evidence>
<feature type="chain" id="PRO_5030816623" description="Lipoprotein" evidence="1">
    <location>
        <begin position="25"/>
        <end position="175"/>
    </location>
</feature>
<keyword evidence="3" id="KW-1185">Reference proteome</keyword>
<keyword evidence="1" id="KW-0732">Signal</keyword>
<accession>A0A7Z2NV23</accession>
<organism evidence="2 3">
    <name type="scientific">Sphingomonas changnyeongensis</name>
    <dbReference type="NCBI Taxonomy" id="2698679"/>
    <lineage>
        <taxon>Bacteria</taxon>
        <taxon>Pseudomonadati</taxon>
        <taxon>Pseudomonadota</taxon>
        <taxon>Alphaproteobacteria</taxon>
        <taxon>Sphingomonadales</taxon>
        <taxon>Sphingomonadaceae</taxon>
        <taxon>Sphingomonas</taxon>
    </lineage>
</organism>
<dbReference type="EMBL" id="CP047895">
    <property type="protein sequence ID" value="QHL90077.1"/>
    <property type="molecule type" value="Genomic_DNA"/>
</dbReference>
<reference evidence="2 3" key="1">
    <citation type="submission" date="2020-01" db="EMBL/GenBank/DDBJ databases">
        <title>Sphingomonas sp. C33 whole genome sequece.</title>
        <authorList>
            <person name="Park C."/>
        </authorList>
    </citation>
    <scope>NUCLEOTIDE SEQUENCE [LARGE SCALE GENOMIC DNA]</scope>
    <source>
        <strain evidence="2 3">C33</strain>
    </source>
</reference>
<dbReference type="Proteomes" id="UP000464468">
    <property type="component" value="Chromosome"/>
</dbReference>
<evidence type="ECO:0008006" key="4">
    <source>
        <dbReference type="Google" id="ProtNLM"/>
    </source>
</evidence>
<dbReference type="PROSITE" id="PS51257">
    <property type="entry name" value="PROKAR_LIPOPROTEIN"/>
    <property type="match status" value="1"/>
</dbReference>
<dbReference type="KEGG" id="schy:GVO57_03595"/>
<protein>
    <recommendedName>
        <fullName evidence="4">Lipoprotein</fullName>
    </recommendedName>
</protein>
<evidence type="ECO:0000313" key="3">
    <source>
        <dbReference type="Proteomes" id="UP000464468"/>
    </source>
</evidence>
<dbReference type="RefSeq" id="WP_160591909.1">
    <property type="nucleotide sequence ID" value="NZ_CP047895.1"/>
</dbReference>
<evidence type="ECO:0000313" key="2">
    <source>
        <dbReference type="EMBL" id="QHL90077.1"/>
    </source>
</evidence>
<proteinExistence type="predicted"/>
<dbReference type="AlphaFoldDB" id="A0A7Z2NV23"/>
<feature type="signal peptide" evidence="1">
    <location>
        <begin position="1"/>
        <end position="24"/>
    </location>
</feature>
<name>A0A7Z2NV23_9SPHN</name>